<feature type="transmembrane region" description="Helical" evidence="2">
    <location>
        <begin position="197"/>
        <end position="218"/>
    </location>
</feature>
<feature type="transmembrane region" description="Helical" evidence="2">
    <location>
        <begin position="169"/>
        <end position="185"/>
    </location>
</feature>
<feature type="transmembrane region" description="Helical" evidence="2">
    <location>
        <begin position="20"/>
        <end position="41"/>
    </location>
</feature>
<gene>
    <name evidence="4" type="ORF">K8U61_00535</name>
</gene>
<proteinExistence type="inferred from homology"/>
<comment type="similarity">
    <text evidence="1">Belongs to the EamA transporter family.</text>
</comment>
<name>A0ABS7U6M1_9ACTN</name>
<evidence type="ECO:0000313" key="5">
    <source>
        <dbReference type="Proteomes" id="UP000780875"/>
    </source>
</evidence>
<dbReference type="Proteomes" id="UP000780875">
    <property type="component" value="Unassembled WGS sequence"/>
</dbReference>
<dbReference type="RefSeq" id="WP_224121002.1">
    <property type="nucleotide sequence ID" value="NZ_JAIQZJ010000001.1"/>
</dbReference>
<sequence>MTRLAEDPLPREVVAEPSRLAAGLVFAVISAGTFGMSGALARPLLDAGWSAGAIVLVRVLIGAVVLLPAALVALRGRWRALRRNAGMILVYGAVAVAGTQFCYFSAVQYMQVGPALLIEYTAPVAVVAWQWVRHGQRPGPLTVVGAGVAAVGLVLVLDLLSGADLDPAGVLWALAAMIGAAMYFVMSADGDNGLPPIALASGGLLVGAAALGLAGLVGVLPMHTAHDAVTYAGSTVDWWVPMVLLGVVTAAAPYATGIAASRRLGSRLASFVALLEVVSAVLWAWLLLDQLPRAVQLAGGLLILAGVVVVKLGERATARPAGAPTPPG</sequence>
<feature type="transmembrane region" description="Helical" evidence="2">
    <location>
        <begin position="47"/>
        <end position="74"/>
    </location>
</feature>
<dbReference type="Pfam" id="PF00892">
    <property type="entry name" value="EamA"/>
    <property type="match status" value="2"/>
</dbReference>
<feature type="transmembrane region" description="Helical" evidence="2">
    <location>
        <begin position="112"/>
        <end position="132"/>
    </location>
</feature>
<feature type="domain" description="EamA" evidence="3">
    <location>
        <begin position="168"/>
        <end position="310"/>
    </location>
</feature>
<feature type="transmembrane region" description="Helical" evidence="2">
    <location>
        <begin position="139"/>
        <end position="157"/>
    </location>
</feature>
<feature type="transmembrane region" description="Helical" evidence="2">
    <location>
        <begin position="238"/>
        <end position="256"/>
    </location>
</feature>
<dbReference type="InterPro" id="IPR000620">
    <property type="entry name" value="EamA_dom"/>
</dbReference>
<dbReference type="InterPro" id="IPR037185">
    <property type="entry name" value="EmrE-like"/>
</dbReference>
<dbReference type="PANTHER" id="PTHR22911">
    <property type="entry name" value="ACYL-MALONYL CONDENSING ENZYME-RELATED"/>
    <property type="match status" value="1"/>
</dbReference>
<feature type="transmembrane region" description="Helical" evidence="2">
    <location>
        <begin position="268"/>
        <end position="288"/>
    </location>
</feature>
<comment type="caution">
    <text evidence="4">The sequence shown here is derived from an EMBL/GenBank/DDBJ whole genome shotgun (WGS) entry which is preliminary data.</text>
</comment>
<evidence type="ECO:0000259" key="3">
    <source>
        <dbReference type="Pfam" id="PF00892"/>
    </source>
</evidence>
<keyword evidence="2" id="KW-1133">Transmembrane helix</keyword>
<dbReference type="SUPFAM" id="SSF103481">
    <property type="entry name" value="Multidrug resistance efflux transporter EmrE"/>
    <property type="match status" value="2"/>
</dbReference>
<dbReference type="EMBL" id="JAIQZJ010000001">
    <property type="protein sequence ID" value="MBZ5736628.1"/>
    <property type="molecule type" value="Genomic_DNA"/>
</dbReference>
<accession>A0ABS7U6M1</accession>
<evidence type="ECO:0000313" key="4">
    <source>
        <dbReference type="EMBL" id="MBZ5736628.1"/>
    </source>
</evidence>
<feature type="transmembrane region" description="Helical" evidence="2">
    <location>
        <begin position="294"/>
        <end position="312"/>
    </location>
</feature>
<keyword evidence="2" id="KW-0472">Membrane</keyword>
<organism evidence="4 5">
    <name type="scientific">Nocardioides mangrovi</name>
    <dbReference type="NCBI Taxonomy" id="2874580"/>
    <lineage>
        <taxon>Bacteria</taxon>
        <taxon>Bacillati</taxon>
        <taxon>Actinomycetota</taxon>
        <taxon>Actinomycetes</taxon>
        <taxon>Propionibacteriales</taxon>
        <taxon>Nocardioidaceae</taxon>
        <taxon>Nocardioides</taxon>
    </lineage>
</organism>
<evidence type="ECO:0000256" key="1">
    <source>
        <dbReference type="ARBA" id="ARBA00007362"/>
    </source>
</evidence>
<keyword evidence="2" id="KW-0812">Transmembrane</keyword>
<reference evidence="4 5" key="1">
    <citation type="submission" date="2021-09" db="EMBL/GenBank/DDBJ databases">
        <title>Whole genome sequence of Nocardioides sp. GBK3QG-3.</title>
        <authorList>
            <person name="Tuo L."/>
        </authorList>
    </citation>
    <scope>NUCLEOTIDE SEQUENCE [LARGE SCALE GENOMIC DNA]</scope>
    <source>
        <strain evidence="4 5">GBK3QG-3</strain>
    </source>
</reference>
<protein>
    <submittedName>
        <fullName evidence="4">DMT family transporter</fullName>
    </submittedName>
</protein>
<evidence type="ECO:0000256" key="2">
    <source>
        <dbReference type="SAM" id="Phobius"/>
    </source>
</evidence>
<feature type="domain" description="EamA" evidence="3">
    <location>
        <begin position="23"/>
        <end position="157"/>
    </location>
</feature>
<keyword evidence="5" id="KW-1185">Reference proteome</keyword>
<dbReference type="PANTHER" id="PTHR22911:SF79">
    <property type="entry name" value="MOBA-LIKE NTP TRANSFERASE DOMAIN-CONTAINING PROTEIN"/>
    <property type="match status" value="1"/>
</dbReference>
<feature type="transmembrane region" description="Helical" evidence="2">
    <location>
        <begin position="86"/>
        <end position="106"/>
    </location>
</feature>